<evidence type="ECO:0000259" key="9">
    <source>
        <dbReference type="Pfam" id="PF20222"/>
    </source>
</evidence>
<sequence length="1870" mass="208210">MAWELEGLISHLLIIISCAGEAGCSVDDVVKEIRGVVSVSAPRHRDNGGNLSDHAIATIWSWLVTRIDVSVGYDRNYNALSLGEVLALSGSLTGKDSVTDGTQGRNRGTLHPSSKLGGPSTGPTFSAVRVYVSEDTMWEAITGHSVNYKRVPRSEWLLLLGIASTKSDGILQGDLGRLVAQDKRSVPKRTDSLVKKGYIVKRTTLVRGTKTSKLWLKSFAPPLPKETDDQVAEQEEEINLTHQILAANLDPVPWHTRWTGESMDFHALATTIMATTKEWGVLRLRDLKAKLGVLGLRWQMKIVSKICRFLNSCGAIQYVAAKLDNKVFKDCVRYNKDLSPRDWSTFLATGKRGTKPMKTALLGIVDRADLDAHPDVPQVNGSRLGETPPWSIDDPLPQKIVKSVRLFEVVGLTNPEIYALTLGPTFNRYISSMTTSMATSNVQPSNLQYLQLQSEHIRVGKVASYRYYISQALLARNADPINSAGRDRPASTACMHWFGLASPKPKFIAADVAISHVCGLVKPKSSTSGEPKKRGRPKRSERSEPKDFITKRNDQSIIESDDSMSPRNTSLIVTFHVPSKELQEAIGLGSRTFVREKESPLLVPHDQILEEKAPNKVLNDDLVHNGIDKSSPINARPGRGRKRGQARGRGRGRPPNTASTESLRSRPWTCDMCGGSWRNDIGLKYHLERSQTSCNPQYTAAKKEASRREKEQPIISSEACESPDGDSIHALERVASSDRGNRKLAEGNVDESPVVHHTRRRKATAEDPTAGQFQLAVSSSPQAPPSPSMTVKSWKRSAAALDQPIRFSVPKNRQGLLLQPEARHPRQVRRVPITDNSNRRTSKLAGTIEPRATKASPKITGSCPKSPKAATFPQTQPCLAIVHGGSDLTRPPEGLPGDARPSSEGGGRPKAQSKSKGKRSKINDDQPDIRHIIKKMISDQHGVLLGGKLLWDHVIATWNARHPEILAPNRDACQAAVTSLIKDGHIMEHWHVFRDSTGAFAKCQLLTLPGVDAFSPESLRLLDTVKNAQATQRSDAQPTLARDTRSPEIKGGGRGRRLLAKEVAVLHAPVYVAQVAAKKEQVSDARERVKRQRFSDTRQNMEDFSFHITETQQNIRRPSMTGESSFYPEFQDYPHTLPKAASTMTVEFLQPNTFLGQDAPRVSSPVSIRAVKRLLASTKAATEEPDPTANPRNREPFCRSTTISGQNGAWEYLDTQYFERVGGSFTVSGWMPDTQWFEWTAFVQAIEKRHASLNSTKGLVLRDNFTNHQNFINKLRACFELEISWEIVFKQSCSNSAGPHNLWINLLGEPSPSVSACYRDLSWPKDEQLTQTSDSLGAIATDVAWLSSSDEEFELAEVPKSDIIQFPNNRRPENTVFKAKRVALTTRALTPLPGLQLSHADMDEDEPEGYPFNRVDDLIAAFVAVRTLMGGSDKAIDWGLLMIIFPTAKLRDLRKFWVKARKQQGSYIANFTRAFQGRCITALERNEIPMMNFDQPEDYDWPGLIRWALQLPRQEGFEIPSSKKVLSAHFDLKTTKAAGEDLRERFFHTQASIFSRFEAVTAVPGVFANDGDTKTPIDASQSKEVDIARSWVKSLCSMGDGKYTAREIRDKFFTLSPGNRQRTSALFKEAIELLTRQKIICKSKRPPLGGRPYRLNEGYVAALSKMAQSSKFDDAAAFKIKMDASFRQHERMRISYTLSDGAMMALTNLNASGRIKLVATSLPNIPFGFEPGNYESRKYPKSYYHFELEAMPAEYYLYNDQIDVLQVAHRRGPPCGNPNAELPQWVDFFGAPNNRRWSEILGAFCFNLATRGSMDIDGIRAALNPILDEFEAQLVVQWGQETGVLTDFADGVGIAVGEWWWLVVPWLRRE</sequence>
<dbReference type="InterPro" id="IPR046488">
    <property type="entry name" value="Sfc3/Tfc3_C"/>
</dbReference>
<feature type="compositionally biased region" description="Basic and acidic residues" evidence="6">
    <location>
        <begin position="726"/>
        <end position="745"/>
    </location>
</feature>
<dbReference type="GO" id="GO:0000127">
    <property type="term" value="C:transcription factor TFIIIC complex"/>
    <property type="evidence" value="ECO:0007669"/>
    <property type="project" value="InterPro"/>
</dbReference>
<feature type="region of interest" description="Disordered" evidence="6">
    <location>
        <begin position="97"/>
        <end position="122"/>
    </location>
</feature>
<keyword evidence="10" id="KW-0396">Initiation factor</keyword>
<proteinExistence type="predicted"/>
<feature type="compositionally biased region" description="Basic and acidic residues" evidence="6">
    <location>
        <begin position="701"/>
        <end position="712"/>
    </location>
</feature>
<reference evidence="10 11" key="1">
    <citation type="journal article" date="2016" name="PLoS Pathog.">
        <title>Biosynthesis of antibiotic leucinostatins in bio-control fungus Purpureocillium lilacinum and their inhibition on phytophthora revealed by genome mining.</title>
        <authorList>
            <person name="Wang G."/>
            <person name="Liu Z."/>
            <person name="Lin R."/>
            <person name="Li E."/>
            <person name="Mao Z."/>
            <person name="Ling J."/>
            <person name="Yang Y."/>
            <person name="Yin W.B."/>
            <person name="Xie B."/>
        </authorList>
    </citation>
    <scope>NUCLEOTIDE SEQUENCE [LARGE SCALE GENOMIC DNA]</scope>
    <source>
        <strain evidence="10">170</strain>
    </source>
</reference>
<comment type="caution">
    <text evidence="10">The sequence shown here is derived from an EMBL/GenBank/DDBJ whole genome shotgun (WGS) entry which is preliminary data.</text>
</comment>
<keyword evidence="4" id="KW-0804">Transcription</keyword>
<dbReference type="GO" id="GO:0042791">
    <property type="term" value="P:5S class rRNA transcription by RNA polymerase III"/>
    <property type="evidence" value="ECO:0007669"/>
    <property type="project" value="TreeGrafter"/>
</dbReference>
<dbReference type="Pfam" id="PF20222">
    <property type="entry name" value="DUF6581"/>
    <property type="match status" value="1"/>
</dbReference>
<evidence type="ECO:0000256" key="5">
    <source>
        <dbReference type="ARBA" id="ARBA00023242"/>
    </source>
</evidence>
<feature type="compositionally biased region" description="Basic and acidic residues" evidence="6">
    <location>
        <begin position="538"/>
        <end position="554"/>
    </location>
</feature>
<feature type="domain" description="B-block binding subunit of TFIIIC" evidence="8">
    <location>
        <begin position="154"/>
        <end position="220"/>
    </location>
</feature>
<dbReference type="Proteomes" id="UP000078397">
    <property type="component" value="Unassembled WGS sequence"/>
</dbReference>
<feature type="compositionally biased region" description="Polar residues" evidence="6">
    <location>
        <begin position="555"/>
        <end position="565"/>
    </location>
</feature>
<feature type="compositionally biased region" description="Polar residues" evidence="6">
    <location>
        <begin position="1028"/>
        <end position="1037"/>
    </location>
</feature>
<evidence type="ECO:0000256" key="4">
    <source>
        <dbReference type="ARBA" id="ARBA00023163"/>
    </source>
</evidence>
<evidence type="ECO:0000256" key="7">
    <source>
        <dbReference type="SAM" id="SignalP"/>
    </source>
</evidence>
<feature type="region of interest" description="Disordered" evidence="6">
    <location>
        <begin position="622"/>
        <end position="665"/>
    </location>
</feature>
<dbReference type="PANTHER" id="PTHR15180:SF1">
    <property type="entry name" value="GENERAL TRANSCRIPTION FACTOR 3C POLYPEPTIDE 1"/>
    <property type="match status" value="1"/>
</dbReference>
<evidence type="ECO:0000256" key="1">
    <source>
        <dbReference type="ARBA" id="ARBA00004123"/>
    </source>
</evidence>
<evidence type="ECO:0000256" key="2">
    <source>
        <dbReference type="ARBA" id="ARBA00022553"/>
    </source>
</evidence>
<feature type="compositionally biased region" description="Basic residues" evidence="6">
    <location>
        <begin position="911"/>
        <end position="920"/>
    </location>
</feature>
<name>A0A179FDH4_METCM</name>
<keyword evidence="5" id="KW-0539">Nucleus</keyword>
<dbReference type="GO" id="GO:0006384">
    <property type="term" value="P:transcription initiation at RNA polymerase III promoter"/>
    <property type="evidence" value="ECO:0007669"/>
    <property type="project" value="InterPro"/>
</dbReference>
<dbReference type="PANTHER" id="PTHR15180">
    <property type="entry name" value="GENERAL TRANSCRIPTION FACTOR 3C POLYPEPTIDE 1"/>
    <property type="match status" value="1"/>
</dbReference>
<keyword evidence="7" id="KW-0732">Signal</keyword>
<feature type="region of interest" description="Disordered" evidence="6">
    <location>
        <begin position="523"/>
        <end position="565"/>
    </location>
</feature>
<dbReference type="KEGG" id="pchm:VFPPC_09786"/>
<accession>A0A179FDH4</accession>
<organism evidence="10 11">
    <name type="scientific">Pochonia chlamydosporia 170</name>
    <dbReference type="NCBI Taxonomy" id="1380566"/>
    <lineage>
        <taxon>Eukaryota</taxon>
        <taxon>Fungi</taxon>
        <taxon>Dikarya</taxon>
        <taxon>Ascomycota</taxon>
        <taxon>Pezizomycotina</taxon>
        <taxon>Sordariomycetes</taxon>
        <taxon>Hypocreomycetidae</taxon>
        <taxon>Hypocreales</taxon>
        <taxon>Clavicipitaceae</taxon>
        <taxon>Pochonia</taxon>
    </lineage>
</organism>
<dbReference type="EMBL" id="LSBJ02000006">
    <property type="protein sequence ID" value="OAQ63554.1"/>
    <property type="molecule type" value="Genomic_DNA"/>
</dbReference>
<comment type="subcellular location">
    <subcellularLocation>
        <location evidence="1">Nucleus</location>
    </subcellularLocation>
</comment>
<feature type="region of interest" description="Disordered" evidence="6">
    <location>
        <begin position="1178"/>
        <end position="1200"/>
    </location>
</feature>
<feature type="region of interest" description="Disordered" evidence="6">
    <location>
        <begin position="824"/>
        <end position="927"/>
    </location>
</feature>
<feature type="region of interest" description="Disordered" evidence="6">
    <location>
        <begin position="1028"/>
        <end position="1054"/>
    </location>
</feature>
<dbReference type="InterPro" id="IPR007309">
    <property type="entry name" value="TFIIIC_Bblock-bd"/>
</dbReference>
<evidence type="ECO:0000313" key="11">
    <source>
        <dbReference type="Proteomes" id="UP000078397"/>
    </source>
</evidence>
<keyword evidence="3" id="KW-0238">DNA-binding</keyword>
<feature type="compositionally biased region" description="Basic residues" evidence="6">
    <location>
        <begin position="638"/>
        <end position="652"/>
    </location>
</feature>
<evidence type="ECO:0000256" key="3">
    <source>
        <dbReference type="ARBA" id="ARBA00023125"/>
    </source>
</evidence>
<feature type="region of interest" description="Disordered" evidence="6">
    <location>
        <begin position="697"/>
        <end position="770"/>
    </location>
</feature>
<dbReference type="InterPro" id="IPR044210">
    <property type="entry name" value="Tfc3-like"/>
</dbReference>
<dbReference type="GO" id="GO:0005634">
    <property type="term" value="C:nucleus"/>
    <property type="evidence" value="ECO:0007669"/>
    <property type="project" value="UniProtKB-SubCell"/>
</dbReference>
<evidence type="ECO:0000313" key="10">
    <source>
        <dbReference type="EMBL" id="OAQ63554.1"/>
    </source>
</evidence>
<feature type="chain" id="PRO_5008101619" evidence="7">
    <location>
        <begin position="20"/>
        <end position="1870"/>
    </location>
</feature>
<dbReference type="Pfam" id="PF04182">
    <property type="entry name" value="B-block_TFIIIC"/>
    <property type="match status" value="1"/>
</dbReference>
<evidence type="ECO:0000256" key="6">
    <source>
        <dbReference type="SAM" id="MobiDB-lite"/>
    </source>
</evidence>
<protein>
    <submittedName>
        <fullName evidence="10">TFIIIC transcription initiation factor complex subunits Tfc3</fullName>
    </submittedName>
</protein>
<feature type="compositionally biased region" description="Polar residues" evidence="6">
    <location>
        <begin position="97"/>
        <end position="106"/>
    </location>
</feature>
<keyword evidence="10" id="KW-0648">Protein biosynthesis</keyword>
<gene>
    <name evidence="10" type="ORF">VFPPC_09786</name>
</gene>
<evidence type="ECO:0000259" key="8">
    <source>
        <dbReference type="Pfam" id="PF04182"/>
    </source>
</evidence>
<dbReference type="GO" id="GO:0003677">
    <property type="term" value="F:DNA binding"/>
    <property type="evidence" value="ECO:0007669"/>
    <property type="project" value="UniProtKB-KW"/>
</dbReference>
<dbReference type="OrthoDB" id="5403573at2759"/>
<dbReference type="STRING" id="1380566.A0A179FDH4"/>
<feature type="signal peptide" evidence="7">
    <location>
        <begin position="1"/>
        <end position="19"/>
    </location>
</feature>
<feature type="domain" description="Transcription factor tau subunit sfc3/Tfc3 C-terminal" evidence="9">
    <location>
        <begin position="1415"/>
        <end position="1819"/>
    </location>
</feature>
<dbReference type="GO" id="GO:0003743">
    <property type="term" value="F:translation initiation factor activity"/>
    <property type="evidence" value="ECO:0007669"/>
    <property type="project" value="UniProtKB-KW"/>
</dbReference>
<keyword evidence="11" id="KW-1185">Reference proteome</keyword>
<dbReference type="GeneID" id="28852255"/>
<keyword evidence="2" id="KW-0597">Phosphoprotein</keyword>
<dbReference type="RefSeq" id="XP_018141134.1">
    <property type="nucleotide sequence ID" value="XM_018288261.1"/>
</dbReference>